<evidence type="ECO:0000256" key="2">
    <source>
        <dbReference type="RuleBase" id="RU003860"/>
    </source>
</evidence>
<comment type="similarity">
    <text evidence="1 2">Belongs to the BolA/IbaG family.</text>
</comment>
<reference evidence="4 5" key="1">
    <citation type="journal article" date="2020" name="bioRxiv">
        <title>Whole genome comparisons of ergot fungi reveals the divergence and evolution of species within the genus Claviceps are the result of varying mechanisms driving genome evolution and host range expansion.</title>
        <authorList>
            <person name="Wyka S.A."/>
            <person name="Mondo S.J."/>
            <person name="Liu M."/>
            <person name="Dettman J."/>
            <person name="Nalam V."/>
            <person name="Broders K.D."/>
        </authorList>
    </citation>
    <scope>NUCLEOTIDE SEQUENCE [LARGE SCALE GENOMIC DNA]</scope>
    <source>
        <strain evidence="4 5">LM576</strain>
    </source>
</reference>
<proteinExistence type="inferred from homology"/>
<comment type="caution">
    <text evidence="4">The sequence shown here is derived from an EMBL/GenBank/DDBJ whole genome shotgun (WGS) entry which is preliminary data.</text>
</comment>
<dbReference type="PANTHER" id="PTHR46188">
    <property type="entry name" value="BOLA-LIKE PROTEIN 3"/>
    <property type="match status" value="1"/>
</dbReference>
<dbReference type="AlphaFoldDB" id="A0A9P7PZK1"/>
<feature type="region of interest" description="Disordered" evidence="3">
    <location>
        <begin position="14"/>
        <end position="82"/>
    </location>
</feature>
<feature type="compositionally biased region" description="Polar residues" evidence="3">
    <location>
        <begin position="55"/>
        <end position="73"/>
    </location>
</feature>
<evidence type="ECO:0000313" key="4">
    <source>
        <dbReference type="EMBL" id="KAG6115348.1"/>
    </source>
</evidence>
<feature type="compositionally biased region" description="Low complexity" evidence="3">
    <location>
        <begin position="29"/>
        <end position="49"/>
    </location>
</feature>
<dbReference type="SUPFAM" id="SSF82657">
    <property type="entry name" value="BolA-like"/>
    <property type="match status" value="1"/>
</dbReference>
<dbReference type="EMBL" id="SRQM01000228">
    <property type="protein sequence ID" value="KAG6115348.1"/>
    <property type="molecule type" value="Genomic_DNA"/>
</dbReference>
<evidence type="ECO:0000256" key="1">
    <source>
        <dbReference type="ARBA" id="ARBA00005578"/>
    </source>
</evidence>
<dbReference type="InterPro" id="IPR052275">
    <property type="entry name" value="Mt_Fe-S_assembly_factor"/>
</dbReference>
<dbReference type="InterPro" id="IPR002634">
    <property type="entry name" value="BolA"/>
</dbReference>
<name>A0A9P7PZK1_9HYPO</name>
<dbReference type="Proteomes" id="UP000732380">
    <property type="component" value="Unassembled WGS sequence"/>
</dbReference>
<dbReference type="InterPro" id="IPR036065">
    <property type="entry name" value="BolA-like_sf"/>
</dbReference>
<organism evidence="4 5">
    <name type="scientific">Claviceps humidiphila</name>
    <dbReference type="NCBI Taxonomy" id="1294629"/>
    <lineage>
        <taxon>Eukaryota</taxon>
        <taxon>Fungi</taxon>
        <taxon>Dikarya</taxon>
        <taxon>Ascomycota</taxon>
        <taxon>Pezizomycotina</taxon>
        <taxon>Sordariomycetes</taxon>
        <taxon>Hypocreomycetidae</taxon>
        <taxon>Hypocreales</taxon>
        <taxon>Clavicipitaceae</taxon>
        <taxon>Claviceps</taxon>
    </lineage>
</organism>
<evidence type="ECO:0000256" key="3">
    <source>
        <dbReference type="SAM" id="MobiDB-lite"/>
    </source>
</evidence>
<dbReference type="Pfam" id="PF01722">
    <property type="entry name" value="BolA"/>
    <property type="match status" value="1"/>
</dbReference>
<protein>
    <recommendedName>
        <fullName evidence="6">Bola-like protein</fullName>
    </recommendedName>
</protein>
<evidence type="ECO:0008006" key="6">
    <source>
        <dbReference type="Google" id="ProtNLM"/>
    </source>
</evidence>
<keyword evidence="5" id="KW-1185">Reference proteome</keyword>
<evidence type="ECO:0000313" key="5">
    <source>
        <dbReference type="Proteomes" id="UP000732380"/>
    </source>
</evidence>
<dbReference type="PANTHER" id="PTHR46188:SF1">
    <property type="entry name" value="BOLA-LIKE PROTEIN 3"/>
    <property type="match status" value="1"/>
</dbReference>
<gene>
    <name evidence="4" type="ORF">E4U13_002826</name>
</gene>
<dbReference type="GO" id="GO:0005759">
    <property type="term" value="C:mitochondrial matrix"/>
    <property type="evidence" value="ECO:0007669"/>
    <property type="project" value="TreeGrafter"/>
</dbReference>
<accession>A0A9P7PZK1</accession>
<sequence>MLCTTCRAARQRASASASASASLLHLPRHTTPVLRRPTTTTTTRSTTPRVFYHTTPPQQRPQHAQASPEQPSMSPAEESIAERLRKELQPTEVLVRDVSGGCGSMYAIEIASPAFKGLSMLKQQRMVNAALGDLMRGWHGVQLNTRVSE</sequence>
<dbReference type="Gene3D" id="3.10.20.90">
    <property type="entry name" value="Phosphatidylinositol 3-kinase Catalytic Subunit, Chain A, domain 1"/>
    <property type="match status" value="1"/>
</dbReference>